<gene>
    <name evidence="1" type="ORF">MM415B05045_0009</name>
</gene>
<organism evidence="1">
    <name type="scientific">viral metagenome</name>
    <dbReference type="NCBI Taxonomy" id="1070528"/>
    <lineage>
        <taxon>unclassified sequences</taxon>
        <taxon>metagenomes</taxon>
        <taxon>organismal metagenomes</taxon>
    </lineage>
</organism>
<dbReference type="EMBL" id="MT143357">
    <property type="protein sequence ID" value="QJA95941.1"/>
    <property type="molecule type" value="Genomic_DNA"/>
</dbReference>
<name>A0A6M3LSG4_9ZZZZ</name>
<sequence>MKSFSDWIEKHNDHKLIVRNHSSYIIFMCTECEKDNIYDYCLLLKTVGDTFKFKEGGKKHV</sequence>
<proteinExistence type="predicted"/>
<protein>
    <submittedName>
        <fullName evidence="1">Uncharacterized protein</fullName>
    </submittedName>
</protein>
<dbReference type="AlphaFoldDB" id="A0A6M3LSG4"/>
<evidence type="ECO:0000313" key="1">
    <source>
        <dbReference type="EMBL" id="QJA95941.1"/>
    </source>
</evidence>
<reference evidence="1" key="1">
    <citation type="submission" date="2020-03" db="EMBL/GenBank/DDBJ databases">
        <title>The deep terrestrial virosphere.</title>
        <authorList>
            <person name="Holmfeldt K."/>
            <person name="Nilsson E."/>
            <person name="Simone D."/>
            <person name="Lopez-Fernandez M."/>
            <person name="Wu X."/>
            <person name="de Brujin I."/>
            <person name="Lundin D."/>
            <person name="Andersson A."/>
            <person name="Bertilsson S."/>
            <person name="Dopson M."/>
        </authorList>
    </citation>
    <scope>NUCLEOTIDE SEQUENCE</scope>
    <source>
        <strain evidence="1">MM415B05045</strain>
    </source>
</reference>
<accession>A0A6M3LSG4</accession>